<name>A0AAD9X0H5_9ROSI</name>
<organism evidence="2 3">
    <name type="scientific">Dipteronia dyeriana</name>
    <dbReference type="NCBI Taxonomy" id="168575"/>
    <lineage>
        <taxon>Eukaryota</taxon>
        <taxon>Viridiplantae</taxon>
        <taxon>Streptophyta</taxon>
        <taxon>Embryophyta</taxon>
        <taxon>Tracheophyta</taxon>
        <taxon>Spermatophyta</taxon>
        <taxon>Magnoliopsida</taxon>
        <taxon>eudicotyledons</taxon>
        <taxon>Gunneridae</taxon>
        <taxon>Pentapetalae</taxon>
        <taxon>rosids</taxon>
        <taxon>malvids</taxon>
        <taxon>Sapindales</taxon>
        <taxon>Sapindaceae</taxon>
        <taxon>Hippocastanoideae</taxon>
        <taxon>Acereae</taxon>
        <taxon>Dipteronia</taxon>
    </lineage>
</organism>
<sequence>MAFHSLPNSIFVLVFIFPVSLSIPFIVLHGIGDNCGGVQHITDNLTRFSGSTGYCVYAAVKLEMEHGIPGLSLLTNREKRNNCYYACHVGFIVIIIFCIWTDICVLCFQTRSVCDKIMKLSGEANERAEWRLQHGWSLSGLTVGAHQSRPMHVGPRPAIQCYEEHHVAHGTLGGCLTVMRGR</sequence>
<evidence type="ECO:0000256" key="1">
    <source>
        <dbReference type="SAM" id="Phobius"/>
    </source>
</evidence>
<keyword evidence="1" id="KW-0472">Membrane</keyword>
<protein>
    <recommendedName>
        <fullName evidence="4">Palmitoyl-protein thioesterase 1</fullName>
    </recommendedName>
</protein>
<keyword evidence="1" id="KW-1133">Transmembrane helix</keyword>
<comment type="caution">
    <text evidence="2">The sequence shown here is derived from an EMBL/GenBank/DDBJ whole genome shotgun (WGS) entry which is preliminary data.</text>
</comment>
<keyword evidence="3" id="KW-1185">Reference proteome</keyword>
<feature type="transmembrane region" description="Helical" evidence="1">
    <location>
        <begin position="83"/>
        <end position="103"/>
    </location>
</feature>
<evidence type="ECO:0008006" key="4">
    <source>
        <dbReference type="Google" id="ProtNLM"/>
    </source>
</evidence>
<dbReference type="EMBL" id="JANJYI010000005">
    <property type="protein sequence ID" value="KAK2648960.1"/>
    <property type="molecule type" value="Genomic_DNA"/>
</dbReference>
<reference evidence="2" key="1">
    <citation type="journal article" date="2023" name="Plant J.">
        <title>Genome sequences and population genomics provide insights into the demographic history, inbreeding, and mutation load of two 'living fossil' tree species of Dipteronia.</title>
        <authorList>
            <person name="Feng Y."/>
            <person name="Comes H.P."/>
            <person name="Chen J."/>
            <person name="Zhu S."/>
            <person name="Lu R."/>
            <person name="Zhang X."/>
            <person name="Li P."/>
            <person name="Qiu J."/>
            <person name="Olsen K.M."/>
            <person name="Qiu Y."/>
        </authorList>
    </citation>
    <scope>NUCLEOTIDE SEQUENCE</scope>
    <source>
        <strain evidence="2">KIB01</strain>
    </source>
</reference>
<keyword evidence="1" id="KW-0812">Transmembrane</keyword>
<gene>
    <name evidence="2" type="ORF">Ddye_016449</name>
</gene>
<proteinExistence type="predicted"/>
<accession>A0AAD9X0H5</accession>
<evidence type="ECO:0000313" key="3">
    <source>
        <dbReference type="Proteomes" id="UP001280121"/>
    </source>
</evidence>
<dbReference type="Proteomes" id="UP001280121">
    <property type="component" value="Unassembled WGS sequence"/>
</dbReference>
<dbReference type="AlphaFoldDB" id="A0AAD9X0H5"/>
<evidence type="ECO:0000313" key="2">
    <source>
        <dbReference type="EMBL" id="KAK2648960.1"/>
    </source>
</evidence>
<feature type="transmembrane region" description="Helical" evidence="1">
    <location>
        <begin position="6"/>
        <end position="28"/>
    </location>
</feature>